<keyword evidence="8" id="KW-0547">Nucleotide-binding</keyword>
<evidence type="ECO:0000313" key="16">
    <source>
        <dbReference type="EMBL" id="TQO20605.1"/>
    </source>
</evidence>
<dbReference type="Gene3D" id="3.30.565.10">
    <property type="entry name" value="Histidine kinase-like ATPase, C-terminal domain"/>
    <property type="match status" value="1"/>
</dbReference>
<dbReference type="GO" id="GO:0000155">
    <property type="term" value="F:phosphorelay sensor kinase activity"/>
    <property type="evidence" value="ECO:0007669"/>
    <property type="project" value="InterPro"/>
</dbReference>
<dbReference type="Proteomes" id="UP000316560">
    <property type="component" value="Unassembled WGS sequence"/>
</dbReference>
<gene>
    <name evidence="16" type="ORF">FB472_2243</name>
</gene>
<keyword evidence="4" id="KW-1003">Cell membrane</keyword>
<dbReference type="InterPro" id="IPR003594">
    <property type="entry name" value="HATPase_dom"/>
</dbReference>
<evidence type="ECO:0000256" key="8">
    <source>
        <dbReference type="ARBA" id="ARBA00022741"/>
    </source>
</evidence>
<dbReference type="PROSITE" id="PS50885">
    <property type="entry name" value="HAMP"/>
    <property type="match status" value="1"/>
</dbReference>
<proteinExistence type="predicted"/>
<keyword evidence="17" id="KW-1185">Reference proteome</keyword>
<dbReference type="Pfam" id="PF02518">
    <property type="entry name" value="HATPase_c"/>
    <property type="match status" value="1"/>
</dbReference>
<evidence type="ECO:0000256" key="6">
    <source>
        <dbReference type="ARBA" id="ARBA00022679"/>
    </source>
</evidence>
<feature type="transmembrane region" description="Helical" evidence="13">
    <location>
        <begin position="126"/>
        <end position="149"/>
    </location>
</feature>
<dbReference type="SMART" id="SM00387">
    <property type="entry name" value="HATPase_c"/>
    <property type="match status" value="1"/>
</dbReference>
<dbReference type="PANTHER" id="PTHR44936">
    <property type="entry name" value="SENSOR PROTEIN CREC"/>
    <property type="match status" value="1"/>
</dbReference>
<dbReference type="AlphaFoldDB" id="A0A8H2PXV2"/>
<evidence type="ECO:0000256" key="11">
    <source>
        <dbReference type="ARBA" id="ARBA00022989"/>
    </source>
</evidence>
<keyword evidence="12" id="KW-0902">Two-component regulatory system</keyword>
<evidence type="ECO:0000256" key="4">
    <source>
        <dbReference type="ARBA" id="ARBA00022475"/>
    </source>
</evidence>
<dbReference type="SUPFAM" id="SSF55874">
    <property type="entry name" value="ATPase domain of HSP90 chaperone/DNA topoisomerase II/histidine kinase"/>
    <property type="match status" value="1"/>
</dbReference>
<dbReference type="InterPro" id="IPR005467">
    <property type="entry name" value="His_kinase_dom"/>
</dbReference>
<name>A0A8H2PXV2_9MICO</name>
<evidence type="ECO:0000259" key="15">
    <source>
        <dbReference type="PROSITE" id="PS50885"/>
    </source>
</evidence>
<sequence>MRERLIAAFIALTITVVGLYGIPRAYIVAEQVQVNEERKVERSLALVAILIAERQGEAAPVTEELLTRLLNEGERYTYRSGGREVAAGPALTGNSYDISMSLPVDGGGELTLERSGELIRIRVSDAVMPVVLIGLGLILLSAGAAFLLAQGMSRPFRELAVVAERLGTGRFDVTVPHYKVLEAEEIAFALRSSSAALQELIRREQEFAANASHQLRTPITALRLELEDLALWPETPAPVTAELNRALKELDRLTTAISELLELARGKRLSSVTEINIAALARDAVERWSVQAKSNGRPLQVAPGPLSLPAKVPPGPVSQILDVLIENALKYGVGTIIVTAADSETHLHLSVSDQGVRPKDNSIFGRTVRDSTAAGEGIGLAVASELAEAIGGHLALGSSLETAFNLLLPRSDEPGAEISPAEA</sequence>
<evidence type="ECO:0000256" key="1">
    <source>
        <dbReference type="ARBA" id="ARBA00000085"/>
    </source>
</evidence>
<reference evidence="16 17" key="1">
    <citation type="submission" date="2019-06" db="EMBL/GenBank/DDBJ databases">
        <title>Sequencing the genomes of 1000 actinobacteria strains.</title>
        <authorList>
            <person name="Klenk H.-P."/>
        </authorList>
    </citation>
    <scope>NUCLEOTIDE SEQUENCE [LARGE SCALE GENOMIC DNA]</scope>
    <source>
        <strain evidence="16 17">DSM 21947</strain>
    </source>
</reference>
<keyword evidence="10" id="KW-0067">ATP-binding</keyword>
<keyword evidence="9 16" id="KW-0418">Kinase</keyword>
<dbReference type="RefSeq" id="WP_141990899.1">
    <property type="nucleotide sequence ID" value="NZ_VFRA01000001.1"/>
</dbReference>
<dbReference type="GO" id="GO:0005886">
    <property type="term" value="C:plasma membrane"/>
    <property type="evidence" value="ECO:0007669"/>
    <property type="project" value="UniProtKB-SubCell"/>
</dbReference>
<comment type="caution">
    <text evidence="16">The sequence shown here is derived from an EMBL/GenBank/DDBJ whole genome shotgun (WGS) entry which is preliminary data.</text>
</comment>
<dbReference type="InterPro" id="IPR036890">
    <property type="entry name" value="HATPase_C_sf"/>
</dbReference>
<dbReference type="CDD" id="cd00082">
    <property type="entry name" value="HisKA"/>
    <property type="match status" value="1"/>
</dbReference>
<evidence type="ECO:0000256" key="12">
    <source>
        <dbReference type="ARBA" id="ARBA00023012"/>
    </source>
</evidence>
<keyword evidence="13" id="KW-0472">Membrane</keyword>
<evidence type="ECO:0000259" key="14">
    <source>
        <dbReference type="PROSITE" id="PS50109"/>
    </source>
</evidence>
<evidence type="ECO:0000256" key="5">
    <source>
        <dbReference type="ARBA" id="ARBA00022553"/>
    </source>
</evidence>
<dbReference type="InterPro" id="IPR003660">
    <property type="entry name" value="HAMP_dom"/>
</dbReference>
<keyword evidence="5" id="KW-0597">Phosphoprotein</keyword>
<dbReference type="Gene3D" id="6.10.340.10">
    <property type="match status" value="1"/>
</dbReference>
<dbReference type="SMART" id="SM00304">
    <property type="entry name" value="HAMP"/>
    <property type="match status" value="1"/>
</dbReference>
<evidence type="ECO:0000313" key="17">
    <source>
        <dbReference type="Proteomes" id="UP000316560"/>
    </source>
</evidence>
<dbReference type="OrthoDB" id="9786919at2"/>
<accession>A0A8H2PXV2</accession>
<dbReference type="Pfam" id="PF00672">
    <property type="entry name" value="HAMP"/>
    <property type="match status" value="1"/>
</dbReference>
<keyword evidence="11 13" id="KW-1133">Transmembrane helix</keyword>
<dbReference type="GO" id="GO:0005524">
    <property type="term" value="F:ATP binding"/>
    <property type="evidence" value="ECO:0007669"/>
    <property type="project" value="UniProtKB-KW"/>
</dbReference>
<dbReference type="InterPro" id="IPR050980">
    <property type="entry name" value="2C_sensor_his_kinase"/>
</dbReference>
<dbReference type="PANTHER" id="PTHR44936:SF9">
    <property type="entry name" value="SENSOR PROTEIN CREC"/>
    <property type="match status" value="1"/>
</dbReference>
<keyword evidence="6" id="KW-0808">Transferase</keyword>
<comment type="catalytic activity">
    <reaction evidence="1">
        <text>ATP + protein L-histidine = ADP + protein N-phospho-L-histidine.</text>
        <dbReference type="EC" id="2.7.13.3"/>
    </reaction>
</comment>
<evidence type="ECO:0000256" key="7">
    <source>
        <dbReference type="ARBA" id="ARBA00022692"/>
    </source>
</evidence>
<evidence type="ECO:0000256" key="10">
    <source>
        <dbReference type="ARBA" id="ARBA00022840"/>
    </source>
</evidence>
<evidence type="ECO:0000256" key="2">
    <source>
        <dbReference type="ARBA" id="ARBA00004651"/>
    </source>
</evidence>
<dbReference type="Gene3D" id="1.10.287.130">
    <property type="match status" value="1"/>
</dbReference>
<dbReference type="SMART" id="SM00388">
    <property type="entry name" value="HisKA"/>
    <property type="match status" value="1"/>
</dbReference>
<feature type="domain" description="HAMP" evidence="15">
    <location>
        <begin position="150"/>
        <end position="202"/>
    </location>
</feature>
<dbReference type="InterPro" id="IPR003661">
    <property type="entry name" value="HisK_dim/P_dom"/>
</dbReference>
<dbReference type="PROSITE" id="PS50109">
    <property type="entry name" value="HIS_KIN"/>
    <property type="match status" value="1"/>
</dbReference>
<protein>
    <recommendedName>
        <fullName evidence="3">histidine kinase</fullName>
        <ecNumber evidence="3">2.7.13.3</ecNumber>
    </recommendedName>
</protein>
<evidence type="ECO:0000256" key="9">
    <source>
        <dbReference type="ARBA" id="ARBA00022777"/>
    </source>
</evidence>
<dbReference type="Pfam" id="PF00512">
    <property type="entry name" value="HisKA"/>
    <property type="match status" value="1"/>
</dbReference>
<feature type="domain" description="Histidine kinase" evidence="14">
    <location>
        <begin position="210"/>
        <end position="412"/>
    </location>
</feature>
<dbReference type="InterPro" id="IPR036097">
    <property type="entry name" value="HisK_dim/P_sf"/>
</dbReference>
<keyword evidence="7 13" id="KW-0812">Transmembrane</keyword>
<evidence type="ECO:0000256" key="3">
    <source>
        <dbReference type="ARBA" id="ARBA00012438"/>
    </source>
</evidence>
<comment type="subcellular location">
    <subcellularLocation>
        <location evidence="2">Cell membrane</location>
        <topology evidence="2">Multi-pass membrane protein</topology>
    </subcellularLocation>
</comment>
<dbReference type="SUPFAM" id="SSF47384">
    <property type="entry name" value="Homodimeric domain of signal transducing histidine kinase"/>
    <property type="match status" value="1"/>
</dbReference>
<dbReference type="EMBL" id="VFRA01000001">
    <property type="protein sequence ID" value="TQO20605.1"/>
    <property type="molecule type" value="Genomic_DNA"/>
</dbReference>
<dbReference type="EC" id="2.7.13.3" evidence="3"/>
<organism evidence="16 17">
    <name type="scientific">Rhodoglobus vestalii</name>
    <dbReference type="NCBI Taxonomy" id="193384"/>
    <lineage>
        <taxon>Bacteria</taxon>
        <taxon>Bacillati</taxon>
        <taxon>Actinomycetota</taxon>
        <taxon>Actinomycetes</taxon>
        <taxon>Micrococcales</taxon>
        <taxon>Microbacteriaceae</taxon>
        <taxon>Rhodoglobus</taxon>
    </lineage>
</organism>
<evidence type="ECO:0000256" key="13">
    <source>
        <dbReference type="SAM" id="Phobius"/>
    </source>
</evidence>